<gene>
    <name evidence="3" type="ORF">AWRI4619_LOCUS7542</name>
</gene>
<feature type="region of interest" description="Disordered" evidence="1">
    <location>
        <begin position="176"/>
        <end position="276"/>
    </location>
</feature>
<evidence type="ECO:0000313" key="3">
    <source>
        <dbReference type="EMBL" id="CAD0092921.1"/>
    </source>
</evidence>
<evidence type="ECO:0000313" key="4">
    <source>
        <dbReference type="Proteomes" id="UP000716446"/>
    </source>
</evidence>
<name>A0A9N8JQT4_9PEZI</name>
<feature type="compositionally biased region" description="Basic and acidic residues" evidence="1">
    <location>
        <begin position="258"/>
        <end position="276"/>
    </location>
</feature>
<sequence>MADNPDQLSIWWKIFFRSALVFVATCITICAAIVAIPVLFVMFILVAISPESFSNLSFGDGTARIRLDLNITYGQPRAADQRPRRTIPCPTSPRNDPPSSPQSPSSPAHTWVRQYHAREPAPIDTTFAAQRPYTWRASSDYLPSHANITNSLPPYLPPISDPESIPQSLFTSPYGLYTSMDPSPPTRSIPITSPPTRRRERVDSNFSWAASERLPPARPDEVSSGASRPEHLRRITAESMPELAPIVDNESDDEVLPEYERPPEYDDERHSQSSPR</sequence>
<reference evidence="3" key="1">
    <citation type="submission" date="2020-06" db="EMBL/GenBank/DDBJ databases">
        <authorList>
            <person name="Onetto C."/>
        </authorList>
    </citation>
    <scope>NUCLEOTIDE SEQUENCE</scope>
</reference>
<keyword evidence="2" id="KW-1133">Transmembrane helix</keyword>
<accession>A0A9N8JQT4</accession>
<dbReference type="EMBL" id="CAIJEN010000014">
    <property type="protein sequence ID" value="CAD0092921.1"/>
    <property type="molecule type" value="Genomic_DNA"/>
</dbReference>
<proteinExistence type="predicted"/>
<keyword evidence="2" id="KW-0472">Membrane</keyword>
<dbReference type="Proteomes" id="UP000716446">
    <property type="component" value="Unassembled WGS sequence"/>
</dbReference>
<comment type="caution">
    <text evidence="3">The sequence shown here is derived from an EMBL/GenBank/DDBJ whole genome shotgun (WGS) entry which is preliminary data.</text>
</comment>
<evidence type="ECO:0000256" key="1">
    <source>
        <dbReference type="SAM" id="MobiDB-lite"/>
    </source>
</evidence>
<keyword evidence="2" id="KW-0812">Transmembrane</keyword>
<evidence type="ECO:0000256" key="2">
    <source>
        <dbReference type="SAM" id="Phobius"/>
    </source>
</evidence>
<dbReference type="AlphaFoldDB" id="A0A9N8JQT4"/>
<feature type="transmembrane region" description="Helical" evidence="2">
    <location>
        <begin position="20"/>
        <end position="48"/>
    </location>
</feature>
<feature type="region of interest" description="Disordered" evidence="1">
    <location>
        <begin position="77"/>
        <end position="111"/>
    </location>
</feature>
<protein>
    <submittedName>
        <fullName evidence="3">Uncharacterized protein</fullName>
    </submittedName>
</protein>
<organism evidence="3 4">
    <name type="scientific">Aureobasidium vineae</name>
    <dbReference type="NCBI Taxonomy" id="2773715"/>
    <lineage>
        <taxon>Eukaryota</taxon>
        <taxon>Fungi</taxon>
        <taxon>Dikarya</taxon>
        <taxon>Ascomycota</taxon>
        <taxon>Pezizomycotina</taxon>
        <taxon>Dothideomycetes</taxon>
        <taxon>Dothideomycetidae</taxon>
        <taxon>Dothideales</taxon>
        <taxon>Saccotheciaceae</taxon>
        <taxon>Aureobasidium</taxon>
    </lineage>
</organism>
<keyword evidence="4" id="KW-1185">Reference proteome</keyword>